<dbReference type="Proteomes" id="UP000051236">
    <property type="component" value="Unassembled WGS sequence"/>
</dbReference>
<comment type="catalytic activity">
    <reaction evidence="1">
        <text>Hydrolyzes Xaa-Pro-|- bonds to release unblocked, N-terminal dipeptides from substrates including Ala-Pro-|-p-nitroanilide and (sequentially) Tyr-Pro-|-Phe-Pro-|-Gly-Pro-|-Ile.</text>
        <dbReference type="EC" id="3.4.14.11"/>
    </reaction>
</comment>
<dbReference type="Gene3D" id="1.10.246.70">
    <property type="match status" value="1"/>
</dbReference>
<dbReference type="InterPro" id="IPR000383">
    <property type="entry name" value="Xaa-Pro-like_dom"/>
</dbReference>
<dbReference type="eggNOG" id="COG2936">
    <property type="taxonomic scope" value="Bacteria"/>
</dbReference>
<evidence type="ECO:0000256" key="6">
    <source>
        <dbReference type="ARBA" id="ARBA00014682"/>
    </source>
</evidence>
<dbReference type="STRING" id="1423734.FC83_GL000857"/>
<dbReference type="SUPFAM" id="SSF53474">
    <property type="entry name" value="alpha/beta-Hydrolases"/>
    <property type="match status" value="1"/>
</dbReference>
<accession>A0A0R1Y8E3</accession>
<dbReference type="PRINTS" id="PR00923">
    <property type="entry name" value="LACTOPTASE"/>
</dbReference>
<keyword evidence="9" id="KW-0378">Hydrolase</keyword>
<proteinExistence type="inferred from homology"/>
<dbReference type="InterPro" id="IPR036313">
    <property type="entry name" value="PepX_N_dom_sf"/>
</dbReference>
<comment type="function">
    <text evidence="2">Removes N-terminal dipeptides sequentially from polypeptides having unsubstituted N-termini provided that the penultimate residue is proline.</text>
</comment>
<sequence>MHQLKLYQYSYHPVPFDQQLSDLKAIDFLPGRFDTMKINKVFAVFINKLFPEQHSTSALLETMDRLLVNEHTTLKALYETEHFTLLTTDFYNLALQLLGFEIDVDFKLAQGGEFLSNLGLPLLKTPELLTTKAQLVTAFYYLLCLRTKNGQNYLDVLANRGFFNQFFKSRTPQFVLFNGRLQATFDANTTIREIVYVQSDLDTDEDGQYDLLETTIFRPKATAYNLKVPALYTANPYFKGTNDMTAALHDVNINLAVKPATEPTITSALPPVLQIDQPVTLKTPAVKSETETAEITSTEDNIYSLNDYFLARGLATVYAGGIGTRHSDGIRTSGSPAETLSTTAIIEWLHGDRLAFTNKTDHIAIKAWWCNGNVAMTGKSYLGTMATAAATTGVPGLKAIISESAISSWYDYYRDHGLVVAPEDCQGEDCDVLAIDTFSRLKDAADYQRIKPVFDKTLLALTKGQDRNSGNYNDFWAIRNYRTNVKNIKCAVLLVHGLNDWNVKLRNPEKLWRTLREADIPAKMFLHQGQHVYMNNIRSIDFNDMVNLWLTDKLLGFPNHSDTILPKVLIQDNAQPETWHHYQDWCADSDPKRQYYLVGNELTTQPKNSSIQTYVDDGAATFLKGDRDEHAWTRAIMADHSTYATNRLQYKSQPLDHELYIDGNPILTVQIASSTDHGLLSAMLVDYGQAKRLLANPSIIERTGLKLGYNWQSEDLKEFQLTPKTSAYKLITKGHINLQNRASLRFNQTVTPDHFYTVHFELQPTHYHLLKNHQIGLILYSTDMGMTLRSSEVIHYQIDLADCRLEIPYRR</sequence>
<dbReference type="SMART" id="SM00939">
    <property type="entry name" value="PepX_C"/>
    <property type="match status" value="1"/>
</dbReference>
<evidence type="ECO:0000313" key="16">
    <source>
        <dbReference type="Proteomes" id="UP000051236"/>
    </source>
</evidence>
<evidence type="ECO:0000256" key="5">
    <source>
        <dbReference type="ARBA" id="ARBA00012463"/>
    </source>
</evidence>
<keyword evidence="8" id="KW-0645">Protease</keyword>
<dbReference type="EC" id="3.4.14.11" evidence="5"/>
<dbReference type="InterPro" id="IPR029058">
    <property type="entry name" value="AB_hydrolase_fold"/>
</dbReference>
<evidence type="ECO:0000256" key="9">
    <source>
        <dbReference type="ARBA" id="ARBA00022801"/>
    </source>
</evidence>
<dbReference type="GO" id="GO:0008239">
    <property type="term" value="F:dipeptidyl-peptidase activity"/>
    <property type="evidence" value="ECO:0007669"/>
    <property type="project" value="UniProtKB-EC"/>
</dbReference>
<evidence type="ECO:0000256" key="8">
    <source>
        <dbReference type="ARBA" id="ARBA00022670"/>
    </source>
</evidence>
<dbReference type="SUPFAM" id="SSF81761">
    <property type="entry name" value="X-Prolyl dipeptidyl aminopeptidase PepX, N-terminal domain"/>
    <property type="match status" value="1"/>
</dbReference>
<reference evidence="15 16" key="1">
    <citation type="journal article" date="2015" name="Genome Announc.">
        <title>Expanding the biotechnology potential of lactobacilli through comparative genomics of 213 strains and associated genera.</title>
        <authorList>
            <person name="Sun Z."/>
            <person name="Harris H.M."/>
            <person name="McCann A."/>
            <person name="Guo C."/>
            <person name="Argimon S."/>
            <person name="Zhang W."/>
            <person name="Yang X."/>
            <person name="Jeffery I.B."/>
            <person name="Cooney J.C."/>
            <person name="Kagawa T.F."/>
            <person name="Liu W."/>
            <person name="Song Y."/>
            <person name="Salvetti E."/>
            <person name="Wrobel A."/>
            <person name="Rasinkangas P."/>
            <person name="Parkhill J."/>
            <person name="Rea M.C."/>
            <person name="O'Sullivan O."/>
            <person name="Ritari J."/>
            <person name="Douillard F.P."/>
            <person name="Paul Ross R."/>
            <person name="Yang R."/>
            <person name="Briner A.E."/>
            <person name="Felis G.E."/>
            <person name="de Vos W.M."/>
            <person name="Barrangou R."/>
            <person name="Klaenhammer T.R."/>
            <person name="Caufield P.W."/>
            <person name="Cui Y."/>
            <person name="Zhang H."/>
            <person name="O'Toole P.W."/>
        </authorList>
    </citation>
    <scope>NUCLEOTIDE SEQUENCE [LARGE SCALE GENOMIC DNA]</scope>
    <source>
        <strain evidence="15 16">DSM 18527</strain>
    </source>
</reference>
<evidence type="ECO:0000256" key="4">
    <source>
        <dbReference type="ARBA" id="ARBA00011738"/>
    </source>
</evidence>
<dbReference type="SUPFAM" id="SSF49785">
    <property type="entry name" value="Galactose-binding domain-like"/>
    <property type="match status" value="1"/>
</dbReference>
<evidence type="ECO:0000256" key="7">
    <source>
        <dbReference type="ARBA" id="ARBA00022438"/>
    </source>
</evidence>
<dbReference type="SMART" id="SM00940">
    <property type="entry name" value="PepX_N"/>
    <property type="match status" value="1"/>
</dbReference>
<gene>
    <name evidence="15" type="ORF">FC83_GL000857</name>
</gene>
<dbReference type="RefSeq" id="WP_236700805.1">
    <property type="nucleotide sequence ID" value="NZ_AZGA01000011.1"/>
</dbReference>
<dbReference type="NCBIfam" id="NF003781">
    <property type="entry name" value="PRK05371.1-2"/>
    <property type="match status" value="1"/>
</dbReference>
<evidence type="ECO:0000259" key="14">
    <source>
        <dbReference type="SMART" id="SM00940"/>
    </source>
</evidence>
<evidence type="ECO:0000256" key="11">
    <source>
        <dbReference type="ARBA" id="ARBA00030045"/>
    </source>
</evidence>
<dbReference type="Pfam" id="PF09168">
    <property type="entry name" value="PepX_N"/>
    <property type="match status" value="1"/>
</dbReference>
<evidence type="ECO:0000256" key="12">
    <source>
        <dbReference type="ARBA" id="ARBA00031951"/>
    </source>
</evidence>
<dbReference type="Pfam" id="PF08530">
    <property type="entry name" value="PepX_C"/>
    <property type="match status" value="1"/>
</dbReference>
<dbReference type="Gene3D" id="3.40.50.1820">
    <property type="entry name" value="alpha/beta hydrolase"/>
    <property type="match status" value="1"/>
</dbReference>
<organism evidence="15 16">
    <name type="scientific">Agrilactobacillus composti DSM 18527 = JCM 14202</name>
    <dbReference type="NCBI Taxonomy" id="1423734"/>
    <lineage>
        <taxon>Bacteria</taxon>
        <taxon>Bacillati</taxon>
        <taxon>Bacillota</taxon>
        <taxon>Bacilli</taxon>
        <taxon>Lactobacillales</taxon>
        <taxon>Lactobacillaceae</taxon>
        <taxon>Agrilactobacillus</taxon>
    </lineage>
</organism>
<dbReference type="GO" id="GO:0004177">
    <property type="term" value="F:aminopeptidase activity"/>
    <property type="evidence" value="ECO:0007669"/>
    <property type="project" value="UniProtKB-KW"/>
</dbReference>
<feature type="domain" description="X-Prolyl dipeptidyl aminopeptidase PepX N-terminal" evidence="14">
    <location>
        <begin position="5"/>
        <end position="162"/>
    </location>
</feature>
<evidence type="ECO:0000256" key="3">
    <source>
        <dbReference type="ARBA" id="ARBA00010819"/>
    </source>
</evidence>
<evidence type="ECO:0000313" key="15">
    <source>
        <dbReference type="EMBL" id="KRM35830.1"/>
    </source>
</evidence>
<comment type="similarity">
    <text evidence="3">Belongs to the peptidase S15 family.</text>
</comment>
<dbReference type="AlphaFoldDB" id="A0A0R1Y8E3"/>
<dbReference type="InterPro" id="IPR008252">
    <property type="entry name" value="Pept_S15_Xpro"/>
</dbReference>
<feature type="domain" description="Xaa-Pro dipeptidyl-peptidase C-terminal" evidence="13">
    <location>
        <begin position="547"/>
        <end position="806"/>
    </location>
</feature>
<dbReference type="EMBL" id="AZGA01000011">
    <property type="protein sequence ID" value="KRM35830.1"/>
    <property type="molecule type" value="Genomic_DNA"/>
</dbReference>
<protein>
    <recommendedName>
        <fullName evidence="6">Xaa-Pro dipeptidyl-peptidase</fullName>
        <ecNumber evidence="5">3.4.14.11</ecNumber>
    </recommendedName>
    <alternativeName>
        <fullName evidence="12">X-Pro dipeptidyl-peptidase</fullName>
    </alternativeName>
    <alternativeName>
        <fullName evidence="11">X-prolyl-dipeptidyl aminopeptidase</fullName>
    </alternativeName>
</protein>
<evidence type="ECO:0000259" key="13">
    <source>
        <dbReference type="SMART" id="SM00939"/>
    </source>
</evidence>
<dbReference type="GO" id="GO:0008236">
    <property type="term" value="F:serine-type peptidase activity"/>
    <property type="evidence" value="ECO:0007669"/>
    <property type="project" value="UniProtKB-KW"/>
</dbReference>
<comment type="caution">
    <text evidence="15">The sequence shown here is derived from an EMBL/GenBank/DDBJ whole genome shotgun (WGS) entry which is preliminary data.</text>
</comment>
<dbReference type="InterPro" id="IPR015251">
    <property type="entry name" value="PepX_N_dom"/>
</dbReference>
<dbReference type="Pfam" id="PF02129">
    <property type="entry name" value="Peptidase_S15"/>
    <property type="match status" value="1"/>
</dbReference>
<comment type="subunit">
    <text evidence="4">Homodimer.</text>
</comment>
<dbReference type="PATRIC" id="fig|1423734.3.peg.866"/>
<keyword evidence="10" id="KW-0720">Serine protease</keyword>
<evidence type="ECO:0000256" key="10">
    <source>
        <dbReference type="ARBA" id="ARBA00022825"/>
    </source>
</evidence>
<dbReference type="GO" id="GO:0006508">
    <property type="term" value="P:proteolysis"/>
    <property type="evidence" value="ECO:0007669"/>
    <property type="project" value="UniProtKB-KW"/>
</dbReference>
<evidence type="ECO:0000256" key="1">
    <source>
        <dbReference type="ARBA" id="ARBA00000123"/>
    </source>
</evidence>
<keyword evidence="16" id="KW-1185">Reference proteome</keyword>
<dbReference type="InterPro" id="IPR008979">
    <property type="entry name" value="Galactose-bd-like_sf"/>
</dbReference>
<name>A0A0R1Y8E3_9LACO</name>
<dbReference type="InterPro" id="IPR013736">
    <property type="entry name" value="Xaa-Pro_dipept_C"/>
</dbReference>
<dbReference type="Gene3D" id="2.60.120.260">
    <property type="entry name" value="Galactose-binding domain-like"/>
    <property type="match status" value="1"/>
</dbReference>
<keyword evidence="7" id="KW-0031">Aminopeptidase</keyword>
<evidence type="ECO:0000256" key="2">
    <source>
        <dbReference type="ARBA" id="ARBA00003997"/>
    </source>
</evidence>